<evidence type="ECO:0000313" key="2">
    <source>
        <dbReference type="EMBL" id="KAJ9165494.1"/>
    </source>
</evidence>
<proteinExistence type="predicted"/>
<gene>
    <name evidence="2" type="ORF">NKR19_g289</name>
</gene>
<accession>A0AA38S1W5</accession>
<dbReference type="AlphaFoldDB" id="A0AA38S1W5"/>
<reference evidence="2" key="1">
    <citation type="submission" date="2022-07" db="EMBL/GenBank/DDBJ databases">
        <title>Fungi with potential for degradation of polypropylene.</title>
        <authorList>
            <person name="Gostincar C."/>
        </authorList>
    </citation>
    <scope>NUCLEOTIDE SEQUENCE</scope>
    <source>
        <strain evidence="2">EXF-13287</strain>
    </source>
</reference>
<protein>
    <submittedName>
        <fullName evidence="2">Uncharacterized protein</fullName>
    </submittedName>
</protein>
<dbReference type="EMBL" id="JANBVN010000003">
    <property type="protein sequence ID" value="KAJ9165494.1"/>
    <property type="molecule type" value="Genomic_DNA"/>
</dbReference>
<feature type="compositionally biased region" description="Low complexity" evidence="1">
    <location>
        <begin position="318"/>
        <end position="329"/>
    </location>
</feature>
<comment type="caution">
    <text evidence="2">The sequence shown here is derived from an EMBL/GenBank/DDBJ whole genome shotgun (WGS) entry which is preliminary data.</text>
</comment>
<feature type="region of interest" description="Disordered" evidence="1">
    <location>
        <begin position="313"/>
        <end position="337"/>
    </location>
</feature>
<name>A0AA38S1W5_9PEZI</name>
<feature type="region of interest" description="Disordered" evidence="1">
    <location>
        <begin position="58"/>
        <end position="77"/>
    </location>
</feature>
<sequence>MTKPQYKFYKRKGPHEPDITSGGLGTMTLIGWDVDRQLHSWRDDDTNTTWLTEKGKKYGRLVPSPTQPTQTTTTVTPSITLPDGSQHRTLFVIDPVNELYEPLGDVPLPAQAHVTNKRGQILLTTCPLLLRTEHPGPRQRELDVLAWREERWYPTTQTMTPFDHDVDEGVYVWRDDVLGGLWKTEPGRRYGRLELWNPSPKVWGAELPRVIPVGRVTFELLKSELSRTFGGTELEWNGVAGRLWLVDPAEEWVHSWDDETRRPGLVKVRRRSTGRLVTPCAIPLIRMVNRGTMDDGQKEATWTDVDSLYKTYEGVENGADSESSGSEADSVWDSDPE</sequence>
<feature type="compositionally biased region" description="Low complexity" evidence="1">
    <location>
        <begin position="61"/>
        <end position="77"/>
    </location>
</feature>
<dbReference type="Proteomes" id="UP001174691">
    <property type="component" value="Unassembled WGS sequence"/>
</dbReference>
<evidence type="ECO:0000313" key="3">
    <source>
        <dbReference type="Proteomes" id="UP001174691"/>
    </source>
</evidence>
<organism evidence="2 3">
    <name type="scientific">Coniochaeta hoffmannii</name>
    <dbReference type="NCBI Taxonomy" id="91930"/>
    <lineage>
        <taxon>Eukaryota</taxon>
        <taxon>Fungi</taxon>
        <taxon>Dikarya</taxon>
        <taxon>Ascomycota</taxon>
        <taxon>Pezizomycotina</taxon>
        <taxon>Sordariomycetes</taxon>
        <taxon>Sordariomycetidae</taxon>
        <taxon>Coniochaetales</taxon>
        <taxon>Coniochaetaceae</taxon>
        <taxon>Coniochaeta</taxon>
    </lineage>
</organism>
<evidence type="ECO:0000256" key="1">
    <source>
        <dbReference type="SAM" id="MobiDB-lite"/>
    </source>
</evidence>
<keyword evidence="3" id="KW-1185">Reference proteome</keyword>
<feature type="region of interest" description="Disordered" evidence="1">
    <location>
        <begin position="1"/>
        <end position="22"/>
    </location>
</feature>